<accession>A0A1F5RW06</accession>
<comment type="caution">
    <text evidence="1">The sequence shown here is derived from an EMBL/GenBank/DDBJ whole genome shotgun (WGS) entry which is preliminary data.</text>
</comment>
<dbReference type="AlphaFoldDB" id="A0A1F5RW06"/>
<organism evidence="1 2">
    <name type="scientific">Candidatus Falkowbacteria bacterium RIFCSPLOWO2_12_FULL_45_10</name>
    <dbReference type="NCBI Taxonomy" id="1797990"/>
    <lineage>
        <taxon>Bacteria</taxon>
        <taxon>Candidatus Falkowiibacteriota</taxon>
    </lineage>
</organism>
<reference evidence="1 2" key="1">
    <citation type="journal article" date="2016" name="Nat. Commun.">
        <title>Thousands of microbial genomes shed light on interconnected biogeochemical processes in an aquifer system.</title>
        <authorList>
            <person name="Anantharaman K."/>
            <person name="Brown C.T."/>
            <person name="Hug L.A."/>
            <person name="Sharon I."/>
            <person name="Castelle C.J."/>
            <person name="Probst A.J."/>
            <person name="Thomas B.C."/>
            <person name="Singh A."/>
            <person name="Wilkins M.J."/>
            <person name="Karaoz U."/>
            <person name="Brodie E.L."/>
            <person name="Williams K.H."/>
            <person name="Hubbard S.S."/>
            <person name="Banfield J.F."/>
        </authorList>
    </citation>
    <scope>NUCLEOTIDE SEQUENCE [LARGE SCALE GENOMIC DNA]</scope>
</reference>
<protein>
    <submittedName>
        <fullName evidence="1">Uncharacterized protein</fullName>
    </submittedName>
</protein>
<dbReference type="EMBL" id="MFFX01000044">
    <property type="protein sequence ID" value="OGF18619.1"/>
    <property type="molecule type" value="Genomic_DNA"/>
</dbReference>
<dbReference type="Proteomes" id="UP000178682">
    <property type="component" value="Unassembled WGS sequence"/>
</dbReference>
<name>A0A1F5RW06_9BACT</name>
<evidence type="ECO:0000313" key="1">
    <source>
        <dbReference type="EMBL" id="OGF18619.1"/>
    </source>
</evidence>
<sequence length="97" mass="11548">MFKLHRNSSILRKKSQLFCKKKKDDIKAVFCIVPKNKFLKSLRYYLKQKFIFCQKLLNFRSIFNIQYPNIYCIILRDCFVVARLAFAKAKRAGSSSQ</sequence>
<proteinExistence type="predicted"/>
<evidence type="ECO:0000313" key="2">
    <source>
        <dbReference type="Proteomes" id="UP000178682"/>
    </source>
</evidence>
<gene>
    <name evidence="1" type="ORF">A3G56_02290</name>
</gene>